<dbReference type="PANTHER" id="PTHR14885:SF1">
    <property type="entry name" value="CILIA- AND FLAGELLA-ASSOCIATED PROTEIN 43"/>
    <property type="match status" value="1"/>
</dbReference>
<reference evidence="10" key="1">
    <citation type="submission" date="2025-08" db="UniProtKB">
        <authorList>
            <consortium name="Ensembl"/>
        </authorList>
    </citation>
    <scope>IDENTIFICATION</scope>
</reference>
<organism evidence="10 11">
    <name type="scientific">Neolamprologus brichardi</name>
    <name type="common">Fairy cichlid</name>
    <name type="synonym">Lamprologus brichardi</name>
    <dbReference type="NCBI Taxonomy" id="32507"/>
    <lineage>
        <taxon>Eukaryota</taxon>
        <taxon>Metazoa</taxon>
        <taxon>Chordata</taxon>
        <taxon>Craniata</taxon>
        <taxon>Vertebrata</taxon>
        <taxon>Euteleostomi</taxon>
        <taxon>Actinopterygii</taxon>
        <taxon>Neopterygii</taxon>
        <taxon>Teleostei</taxon>
        <taxon>Neoteleostei</taxon>
        <taxon>Acanthomorphata</taxon>
        <taxon>Ovalentaria</taxon>
        <taxon>Cichlomorphae</taxon>
        <taxon>Cichliformes</taxon>
        <taxon>Cichlidae</taxon>
        <taxon>African cichlids</taxon>
        <taxon>Pseudocrenilabrinae</taxon>
        <taxon>Lamprologini</taxon>
        <taxon>Neolamprologus</taxon>
    </lineage>
</organism>
<dbReference type="STRING" id="32507.ENSNBRP00000023047"/>
<comment type="subcellular location">
    <subcellularLocation>
        <location evidence="1">Cytoplasm</location>
        <location evidence="1">Cytoskeleton</location>
        <location evidence="1">Cilium axoneme</location>
    </subcellularLocation>
</comment>
<keyword evidence="6" id="KW-0206">Cytoskeleton</keyword>
<evidence type="ECO:0000256" key="7">
    <source>
        <dbReference type="ARBA" id="ARBA00023273"/>
    </source>
</evidence>
<sequence>MNWLQLCSLGTASLTVWNIAKSDSLHVLQPSTIKLPAPGGTFSESQAPSSQNVSNIMAKLHQSTRARLTPSAICWTATSKLYVGCAEGFLLLVDPESHSFSVLFNPTSAESIPELRRNSFQRLTPNNNGLIAVGKESVVHLQIKGTQINIAQTWQLERPVTTVMYSPDYKTLLFSSNTGQIYVLNPAQSDRIVKIFDVLSGNFVTATLLHNDKSICVVKHLCCSRTAASCNLALCLLMSSDVCVYIGCSPRRSLENCSCGPQMASASVLSHSKWRSDCHQENLQDRAL</sequence>
<evidence type="ECO:0000256" key="3">
    <source>
        <dbReference type="ARBA" id="ARBA00022574"/>
    </source>
</evidence>
<evidence type="ECO:0000256" key="4">
    <source>
        <dbReference type="ARBA" id="ARBA00022737"/>
    </source>
</evidence>
<dbReference type="AlphaFoldDB" id="A0A3Q4HZ76"/>
<evidence type="ECO:0000256" key="2">
    <source>
        <dbReference type="ARBA" id="ARBA00022490"/>
    </source>
</evidence>
<protein>
    <recommendedName>
        <fullName evidence="9">Cilia- and flagella-associated protein 43</fullName>
    </recommendedName>
</protein>
<keyword evidence="2" id="KW-0963">Cytoplasm</keyword>
<proteinExistence type="inferred from homology"/>
<dbReference type="Ensembl" id="ENSNBRT00000023649.1">
    <property type="protein sequence ID" value="ENSNBRP00000023047.1"/>
    <property type="gene ID" value="ENSNBRG00000017647.1"/>
</dbReference>
<dbReference type="Bgee" id="ENSNBRG00000017647">
    <property type="expression patterns" value="Expressed in testis and 3 other cell types or tissues"/>
</dbReference>
<dbReference type="SUPFAM" id="SSF50978">
    <property type="entry name" value="WD40 repeat-like"/>
    <property type="match status" value="1"/>
</dbReference>
<evidence type="ECO:0000256" key="1">
    <source>
        <dbReference type="ARBA" id="ARBA00004430"/>
    </source>
</evidence>
<keyword evidence="11" id="KW-1185">Reference proteome</keyword>
<evidence type="ECO:0000256" key="9">
    <source>
        <dbReference type="ARBA" id="ARBA00023662"/>
    </source>
</evidence>
<dbReference type="GO" id="GO:0005930">
    <property type="term" value="C:axoneme"/>
    <property type="evidence" value="ECO:0007669"/>
    <property type="project" value="UniProtKB-SubCell"/>
</dbReference>
<dbReference type="PANTHER" id="PTHR14885">
    <property type="entry name" value="CILIA- AND FLAGELLA-ASSOCIATED PROTEIN 43-RELATED"/>
    <property type="match status" value="1"/>
</dbReference>
<name>A0A3Q4HZ76_NEOBR</name>
<evidence type="ECO:0000313" key="11">
    <source>
        <dbReference type="Proteomes" id="UP000261580"/>
    </source>
</evidence>
<evidence type="ECO:0000313" key="10">
    <source>
        <dbReference type="Ensembl" id="ENSNBRP00000023047.1"/>
    </source>
</evidence>
<keyword evidence="7" id="KW-0966">Cell projection</keyword>
<comment type="similarity">
    <text evidence="8">Belongs to the CFAP43 family.</text>
</comment>
<dbReference type="InterPro" id="IPR036322">
    <property type="entry name" value="WD40_repeat_dom_sf"/>
</dbReference>
<evidence type="ECO:0000256" key="5">
    <source>
        <dbReference type="ARBA" id="ARBA00023054"/>
    </source>
</evidence>
<accession>A0A3Q4HZ76</accession>
<evidence type="ECO:0000256" key="6">
    <source>
        <dbReference type="ARBA" id="ARBA00023212"/>
    </source>
</evidence>
<dbReference type="Gene3D" id="2.130.10.10">
    <property type="entry name" value="YVTN repeat-like/Quinoprotein amine dehydrogenase"/>
    <property type="match status" value="1"/>
</dbReference>
<dbReference type="GeneTree" id="ENSGT00530000064714"/>
<keyword evidence="4" id="KW-0677">Repeat</keyword>
<evidence type="ECO:0000256" key="8">
    <source>
        <dbReference type="ARBA" id="ARBA00023605"/>
    </source>
</evidence>
<keyword evidence="5" id="KW-0175">Coiled coil</keyword>
<keyword evidence="3" id="KW-0853">WD repeat</keyword>
<dbReference type="GO" id="GO:0007288">
    <property type="term" value="P:sperm axoneme assembly"/>
    <property type="evidence" value="ECO:0007669"/>
    <property type="project" value="TreeGrafter"/>
</dbReference>
<reference evidence="10" key="2">
    <citation type="submission" date="2025-09" db="UniProtKB">
        <authorList>
            <consortium name="Ensembl"/>
        </authorList>
    </citation>
    <scope>IDENTIFICATION</scope>
</reference>
<dbReference type="InterPro" id="IPR015943">
    <property type="entry name" value="WD40/YVTN_repeat-like_dom_sf"/>
</dbReference>
<dbReference type="Proteomes" id="UP000261580">
    <property type="component" value="Unassembled WGS sequence"/>
</dbReference>